<dbReference type="PANTHER" id="PTHR42937">
    <property type="match status" value="1"/>
</dbReference>
<comment type="cofactor">
    <cofactor evidence="1">
        <name>pyridoxal 5'-phosphate</name>
        <dbReference type="ChEBI" id="CHEBI:597326"/>
    </cofactor>
</comment>
<dbReference type="GeneID" id="70907152"/>
<dbReference type="InterPro" id="IPR001926">
    <property type="entry name" value="TrpB-like_PALP"/>
</dbReference>
<organism evidence="4 5">
    <name type="scientific">Brenneria goodwinii</name>
    <dbReference type="NCBI Taxonomy" id="1109412"/>
    <lineage>
        <taxon>Bacteria</taxon>
        <taxon>Pseudomonadati</taxon>
        <taxon>Pseudomonadota</taxon>
        <taxon>Gammaproteobacteria</taxon>
        <taxon>Enterobacterales</taxon>
        <taxon>Pectobacteriaceae</taxon>
        <taxon>Brenneria</taxon>
    </lineage>
</organism>
<dbReference type="InterPro" id="IPR010081">
    <property type="entry name" value="DiNH2opropionate_NH3_lyase"/>
</dbReference>
<dbReference type="SUPFAM" id="SSF53686">
    <property type="entry name" value="Tryptophan synthase beta subunit-like PLP-dependent enzymes"/>
    <property type="match status" value="1"/>
</dbReference>
<dbReference type="GO" id="GO:0030170">
    <property type="term" value="F:pyridoxal phosphate binding"/>
    <property type="evidence" value="ECO:0007669"/>
    <property type="project" value="InterPro"/>
</dbReference>
<keyword evidence="2" id="KW-0663">Pyridoxal phosphate</keyword>
<dbReference type="InterPro" id="IPR019871">
    <property type="entry name" value="DiNH2propionate_NH3-lyase_sub"/>
</dbReference>
<dbReference type="NCBIfam" id="TIGR01747">
    <property type="entry name" value="diampropi_NH3ly"/>
    <property type="match status" value="1"/>
</dbReference>
<evidence type="ECO:0000313" key="5">
    <source>
        <dbReference type="Proteomes" id="UP000285972"/>
    </source>
</evidence>
<evidence type="ECO:0000259" key="3">
    <source>
        <dbReference type="Pfam" id="PF00291"/>
    </source>
</evidence>
<name>A0AAE8JLN7_9GAMM</name>
<dbReference type="CDD" id="cd00640">
    <property type="entry name" value="Trp-synth-beta_II"/>
    <property type="match status" value="1"/>
</dbReference>
<dbReference type="NCBIfam" id="NF006058">
    <property type="entry name" value="PRK08206.1"/>
    <property type="match status" value="1"/>
</dbReference>
<evidence type="ECO:0000256" key="1">
    <source>
        <dbReference type="ARBA" id="ARBA00001933"/>
    </source>
</evidence>
<comment type="caution">
    <text evidence="4">The sequence shown here is derived from an EMBL/GenBank/DDBJ whole genome shotgun (WGS) entry which is preliminary data.</text>
</comment>
<dbReference type="NCBIfam" id="TIGR03528">
    <property type="entry name" value="2_3_DAP_am_ly"/>
    <property type="match status" value="1"/>
</dbReference>
<dbReference type="KEGG" id="bgj:AWC36_10100"/>
<gene>
    <name evidence="4" type="ORF">BIY26_20060</name>
</gene>
<dbReference type="InterPro" id="IPR036052">
    <property type="entry name" value="TrpB-like_PALP_sf"/>
</dbReference>
<sequence length="408" mass="44702">MTKLMQYFINDTDFSRHPTASTADFRRDALEEARQFHRTIPGYQETPLVELTHLADYLGLGSIFVKDESWRFGLNAFKALGASFAMAKYVAGALGQPLSTLPFPVMIGDEVKRRLPPVTFATTTDGNHGRGVAWMARQLGQKAVIYMPRGSSRQRLEAIRREGAEASIVDMNYDEAVRMTAQRAVEDGWVVLQDTAWPGYEDVPRWIMQGYGTLLLEACDRLQRNMPTHVLVQAGVGAFAGMVQGVFTEIWGEKAPRVIVVESDQADCLHRSAKRQSGDAVTVGGKLQTIMAGLACGEANQLGWGMLRDYSHSFLACPDYIAAHGMRLLGHPLAGDKPIISGESGAVTAGALALIMRSPDLAELREQLGLNDRARVLLISTEGDTDPAHYLDVVWGGKEPSFALMPHA</sequence>
<dbReference type="Pfam" id="PF00291">
    <property type="entry name" value="PALP"/>
    <property type="match status" value="1"/>
</dbReference>
<dbReference type="EMBL" id="MJLX01000077">
    <property type="protein sequence ID" value="RLM17728.1"/>
    <property type="molecule type" value="Genomic_DNA"/>
</dbReference>
<dbReference type="GO" id="GO:0008838">
    <property type="term" value="F:diaminopropionate ammonia-lyase activity"/>
    <property type="evidence" value="ECO:0007669"/>
    <property type="project" value="InterPro"/>
</dbReference>
<dbReference type="AlphaFoldDB" id="A0AAE8JLN7"/>
<accession>A0AAE8JLN7</accession>
<dbReference type="Proteomes" id="UP000285972">
    <property type="component" value="Unassembled WGS sequence"/>
</dbReference>
<dbReference type="RefSeq" id="WP_095834323.1">
    <property type="nucleotide sequence ID" value="NZ_CP014137.1"/>
</dbReference>
<dbReference type="PANTHER" id="PTHR42937:SF1">
    <property type="entry name" value="DIAMINOPROPIONATE AMMONIA-LYASE"/>
    <property type="match status" value="1"/>
</dbReference>
<proteinExistence type="predicted"/>
<evidence type="ECO:0000256" key="2">
    <source>
        <dbReference type="ARBA" id="ARBA00022898"/>
    </source>
</evidence>
<protein>
    <submittedName>
        <fullName evidence="4">Diaminopropionate ammonia-lyase</fullName>
    </submittedName>
</protein>
<dbReference type="Gene3D" id="3.40.50.1100">
    <property type="match status" value="3"/>
</dbReference>
<evidence type="ECO:0000313" key="4">
    <source>
        <dbReference type="EMBL" id="RLM17728.1"/>
    </source>
</evidence>
<reference evidence="4 5" key="1">
    <citation type="submission" date="2016-09" db="EMBL/GenBank/DDBJ databases">
        <authorList>
            <person name="Doonan J."/>
            <person name="Pachebat J.A."/>
            <person name="Golyshin P.N."/>
            <person name="Denman S."/>
            <person name="Mcdonald J.E."/>
        </authorList>
    </citation>
    <scope>NUCLEOTIDE SEQUENCE [LARGE SCALE GENOMIC DNA]</scope>
    <source>
        <strain evidence="4 5">FRB141</strain>
    </source>
</reference>
<feature type="domain" description="Tryptophan synthase beta chain-like PALP" evidence="3">
    <location>
        <begin position="42"/>
        <end position="363"/>
    </location>
</feature>